<dbReference type="AlphaFoldDB" id="A0A7M2YT37"/>
<evidence type="ECO:0000313" key="3">
    <source>
        <dbReference type="Proteomes" id="UP000254134"/>
    </source>
</evidence>
<protein>
    <submittedName>
        <fullName evidence="2">Uncharacterized protein</fullName>
    </submittedName>
</protein>
<keyword evidence="1" id="KW-0472">Membrane</keyword>
<evidence type="ECO:0000313" key="2">
    <source>
        <dbReference type="EMBL" id="RDI73322.1"/>
    </source>
</evidence>
<gene>
    <name evidence="2" type="ORF">Gocc_2922</name>
</gene>
<keyword evidence="1" id="KW-1133">Transmembrane helix</keyword>
<organism evidence="2 3">
    <name type="scientific">Gaiella occulta</name>
    <dbReference type="NCBI Taxonomy" id="1002870"/>
    <lineage>
        <taxon>Bacteria</taxon>
        <taxon>Bacillati</taxon>
        <taxon>Actinomycetota</taxon>
        <taxon>Thermoleophilia</taxon>
        <taxon>Gaiellales</taxon>
        <taxon>Gaiellaceae</taxon>
        <taxon>Gaiella</taxon>
    </lineage>
</organism>
<proteinExistence type="predicted"/>
<name>A0A7M2YT37_9ACTN</name>
<evidence type="ECO:0000256" key="1">
    <source>
        <dbReference type="SAM" id="Phobius"/>
    </source>
</evidence>
<feature type="transmembrane region" description="Helical" evidence="1">
    <location>
        <begin position="55"/>
        <end position="78"/>
    </location>
</feature>
<reference evidence="2 3" key="1">
    <citation type="submission" date="2018-07" db="EMBL/GenBank/DDBJ databases">
        <title>High-quality-draft genome sequence of Gaiella occulta.</title>
        <authorList>
            <person name="Severino R."/>
            <person name="Froufe H.J.C."/>
            <person name="Rainey F.A."/>
            <person name="Barroso C."/>
            <person name="Albuquerque L."/>
            <person name="Lobo-Da-Cunha A."/>
            <person name="Da Costa M.S."/>
            <person name="Egas C."/>
        </authorList>
    </citation>
    <scope>NUCLEOTIDE SEQUENCE [LARGE SCALE GENOMIC DNA]</scope>
    <source>
        <strain evidence="2 3">F2-233</strain>
    </source>
</reference>
<accession>A0A7M2YT37</accession>
<sequence>MTDEPASTILYRVGTLERRVDDLEAMQPAVLIERVANLSGDVHDLALDVKGLRRALYTVALAVSLSAIAFAFTVFELIPQ</sequence>
<dbReference type="Proteomes" id="UP000254134">
    <property type="component" value="Unassembled WGS sequence"/>
</dbReference>
<keyword evidence="1" id="KW-0812">Transmembrane</keyword>
<keyword evidence="3" id="KW-1185">Reference proteome</keyword>
<dbReference type="EMBL" id="QQZY01000010">
    <property type="protein sequence ID" value="RDI73322.1"/>
    <property type="molecule type" value="Genomic_DNA"/>
</dbReference>
<dbReference type="RefSeq" id="WP_114797315.1">
    <property type="nucleotide sequence ID" value="NZ_QQZY01000010.1"/>
</dbReference>
<reference evidence="3" key="2">
    <citation type="journal article" date="2019" name="MicrobiologyOpen">
        <title>High-quality draft genome sequence of Gaiella occulta isolated from a 150 meter deep mineral water borehole and comparison with the genome sequences of other deep-branching lineages of the phylum Actinobacteria.</title>
        <authorList>
            <person name="Severino R."/>
            <person name="Froufe H.J.C."/>
            <person name="Barroso C."/>
            <person name="Albuquerque L."/>
            <person name="Lobo-da-Cunha A."/>
            <person name="da Costa M.S."/>
            <person name="Egas C."/>
        </authorList>
    </citation>
    <scope>NUCLEOTIDE SEQUENCE [LARGE SCALE GENOMIC DNA]</scope>
    <source>
        <strain evidence="3">F2-233</strain>
    </source>
</reference>
<comment type="caution">
    <text evidence="2">The sequence shown here is derived from an EMBL/GenBank/DDBJ whole genome shotgun (WGS) entry which is preliminary data.</text>
</comment>